<dbReference type="OrthoDB" id="10052172at2759"/>
<evidence type="ECO:0000259" key="2">
    <source>
        <dbReference type="Pfam" id="PF11160"/>
    </source>
</evidence>
<feature type="compositionally biased region" description="Polar residues" evidence="1">
    <location>
        <begin position="1"/>
        <end position="10"/>
    </location>
</feature>
<dbReference type="EMBL" id="MCFL01000027">
    <property type="protein sequence ID" value="ORZ34644.1"/>
    <property type="molecule type" value="Genomic_DNA"/>
</dbReference>
<gene>
    <name evidence="3" type="ORF">BCR44DRAFT_1500380</name>
</gene>
<name>A0A1Y2HKZ0_9FUNG</name>
<dbReference type="Proteomes" id="UP000193411">
    <property type="component" value="Unassembled WGS sequence"/>
</dbReference>
<accession>A0A1Y2HKZ0</accession>
<feature type="domain" description="Hypervirulence associated protein TUDOR" evidence="2">
    <location>
        <begin position="22"/>
        <end position="71"/>
    </location>
</feature>
<evidence type="ECO:0000313" key="4">
    <source>
        <dbReference type="Proteomes" id="UP000193411"/>
    </source>
</evidence>
<dbReference type="InterPro" id="IPR021331">
    <property type="entry name" value="Hva1_TUDOR"/>
</dbReference>
<dbReference type="Pfam" id="PF11160">
    <property type="entry name" value="Hva1_TUDOR"/>
    <property type="match status" value="1"/>
</dbReference>
<dbReference type="AlphaFoldDB" id="A0A1Y2HKZ0"/>
<organism evidence="3 4">
    <name type="scientific">Catenaria anguillulae PL171</name>
    <dbReference type="NCBI Taxonomy" id="765915"/>
    <lineage>
        <taxon>Eukaryota</taxon>
        <taxon>Fungi</taxon>
        <taxon>Fungi incertae sedis</taxon>
        <taxon>Blastocladiomycota</taxon>
        <taxon>Blastocladiomycetes</taxon>
        <taxon>Blastocladiales</taxon>
        <taxon>Catenariaceae</taxon>
        <taxon>Catenaria</taxon>
    </lineage>
</organism>
<evidence type="ECO:0000256" key="1">
    <source>
        <dbReference type="SAM" id="MobiDB-lite"/>
    </source>
</evidence>
<keyword evidence="4" id="KW-1185">Reference proteome</keyword>
<protein>
    <recommendedName>
        <fullName evidence="2">Hypervirulence associated protein TUDOR domain-containing protein</fullName>
    </recommendedName>
</protein>
<feature type="region of interest" description="Disordered" evidence="1">
    <location>
        <begin position="1"/>
        <end position="28"/>
    </location>
</feature>
<sequence>MSFQQQNLQQPGDKATYAPIGTATDSSRLTTGTVSDVITEPTFVGTATAKASEDDPCLVIQNDNTGKVMHLRSIR</sequence>
<comment type="caution">
    <text evidence="3">The sequence shown here is derived from an EMBL/GenBank/DDBJ whole genome shotgun (WGS) entry which is preliminary data.</text>
</comment>
<evidence type="ECO:0000313" key="3">
    <source>
        <dbReference type="EMBL" id="ORZ34644.1"/>
    </source>
</evidence>
<reference evidence="3 4" key="1">
    <citation type="submission" date="2016-07" db="EMBL/GenBank/DDBJ databases">
        <title>Pervasive Adenine N6-methylation of Active Genes in Fungi.</title>
        <authorList>
            <consortium name="DOE Joint Genome Institute"/>
            <person name="Mondo S.J."/>
            <person name="Dannebaum R.O."/>
            <person name="Kuo R.C."/>
            <person name="Labutti K."/>
            <person name="Haridas S."/>
            <person name="Kuo A."/>
            <person name="Salamov A."/>
            <person name="Ahrendt S.R."/>
            <person name="Lipzen A."/>
            <person name="Sullivan W."/>
            <person name="Andreopoulos W.B."/>
            <person name="Clum A."/>
            <person name="Lindquist E."/>
            <person name="Daum C."/>
            <person name="Ramamoorthy G.K."/>
            <person name="Gryganskyi A."/>
            <person name="Culley D."/>
            <person name="Magnuson J.K."/>
            <person name="James T.Y."/>
            <person name="O'Malley M.A."/>
            <person name="Stajich J.E."/>
            <person name="Spatafora J.W."/>
            <person name="Visel A."/>
            <person name="Grigoriev I.V."/>
        </authorList>
    </citation>
    <scope>NUCLEOTIDE SEQUENCE [LARGE SCALE GENOMIC DNA]</scope>
    <source>
        <strain evidence="3 4">PL171</strain>
    </source>
</reference>
<proteinExistence type="predicted"/>